<dbReference type="GO" id="GO:0042157">
    <property type="term" value="P:lipoprotein metabolic process"/>
    <property type="evidence" value="ECO:0007669"/>
    <property type="project" value="InterPro"/>
</dbReference>
<dbReference type="PANTHER" id="PTHR14096">
    <property type="entry name" value="APOLIPOPROTEIN L"/>
    <property type="match status" value="1"/>
</dbReference>
<feature type="coiled-coil region" evidence="2">
    <location>
        <begin position="296"/>
        <end position="333"/>
    </location>
</feature>
<dbReference type="Pfam" id="PF05461">
    <property type="entry name" value="ApoL"/>
    <property type="match status" value="1"/>
</dbReference>
<dbReference type="PANTHER" id="PTHR14096:SF27">
    <property type="entry name" value="APOLIPOPROTEIN L2"/>
    <property type="match status" value="1"/>
</dbReference>
<evidence type="ECO:0000313" key="5">
    <source>
        <dbReference type="Proteomes" id="UP001177744"/>
    </source>
</evidence>
<feature type="region of interest" description="Disordered" evidence="3">
    <location>
        <begin position="355"/>
        <end position="385"/>
    </location>
</feature>
<evidence type="ECO:0000256" key="3">
    <source>
        <dbReference type="SAM" id="MobiDB-lite"/>
    </source>
</evidence>
<evidence type="ECO:0000313" key="4">
    <source>
        <dbReference type="EMBL" id="KAK1341560.1"/>
    </source>
</evidence>
<evidence type="ECO:0000256" key="1">
    <source>
        <dbReference type="ARBA" id="ARBA00010090"/>
    </source>
</evidence>
<dbReference type="InterPro" id="IPR008405">
    <property type="entry name" value="ApoL"/>
</dbReference>
<keyword evidence="5" id="KW-1185">Reference proteome</keyword>
<gene>
    <name evidence="4" type="ORF">QTO34_017975</name>
</gene>
<name>A0AA40I225_CNENI</name>
<accession>A0AA40I225</accession>
<reference evidence="4" key="1">
    <citation type="submission" date="2023-06" db="EMBL/GenBank/DDBJ databases">
        <title>Reference genome for the Northern bat (Eptesicus nilssonii), a most northern bat species.</title>
        <authorList>
            <person name="Laine V.N."/>
            <person name="Pulliainen A.T."/>
            <person name="Lilley T.M."/>
        </authorList>
    </citation>
    <scope>NUCLEOTIDE SEQUENCE</scope>
    <source>
        <strain evidence="4">BLF_Eptnil</strain>
        <tissue evidence="4">Kidney</tissue>
    </source>
</reference>
<dbReference type="GO" id="GO:0016020">
    <property type="term" value="C:membrane"/>
    <property type="evidence" value="ECO:0007669"/>
    <property type="project" value="TreeGrafter"/>
</dbReference>
<comment type="similarity">
    <text evidence="1">Belongs to the apolipoprotein L family.</text>
</comment>
<proteinExistence type="inferred from homology"/>
<comment type="caution">
    <text evidence="4">The sequence shown here is derived from an EMBL/GenBank/DDBJ whole genome shotgun (WGS) entry which is preliminary data.</text>
</comment>
<dbReference type="Proteomes" id="UP001177744">
    <property type="component" value="Unassembled WGS sequence"/>
</dbReference>
<protein>
    <recommendedName>
        <fullName evidence="6">Apolipoprotein L3</fullName>
    </recommendedName>
</protein>
<keyword evidence="2" id="KW-0175">Coiled coil</keyword>
<evidence type="ECO:0000256" key="2">
    <source>
        <dbReference type="SAM" id="Coils"/>
    </source>
</evidence>
<dbReference type="Gene3D" id="1.20.1170.10">
    <property type="match status" value="1"/>
</dbReference>
<dbReference type="GO" id="GO:0005576">
    <property type="term" value="C:extracellular region"/>
    <property type="evidence" value="ECO:0007669"/>
    <property type="project" value="InterPro"/>
</dbReference>
<organism evidence="4 5">
    <name type="scientific">Cnephaeus nilssonii</name>
    <name type="common">Northern bat</name>
    <name type="synonym">Eptesicus nilssonii</name>
    <dbReference type="NCBI Taxonomy" id="3371016"/>
    <lineage>
        <taxon>Eukaryota</taxon>
        <taxon>Metazoa</taxon>
        <taxon>Chordata</taxon>
        <taxon>Craniata</taxon>
        <taxon>Vertebrata</taxon>
        <taxon>Euteleostomi</taxon>
        <taxon>Mammalia</taxon>
        <taxon>Eutheria</taxon>
        <taxon>Laurasiatheria</taxon>
        <taxon>Chiroptera</taxon>
        <taxon>Yangochiroptera</taxon>
        <taxon>Vespertilionidae</taxon>
        <taxon>Cnephaeus</taxon>
    </lineage>
</organism>
<dbReference type="GO" id="GO:0008289">
    <property type="term" value="F:lipid binding"/>
    <property type="evidence" value="ECO:0007669"/>
    <property type="project" value="InterPro"/>
</dbReference>
<dbReference type="GO" id="GO:0006869">
    <property type="term" value="P:lipid transport"/>
    <property type="evidence" value="ECO:0007669"/>
    <property type="project" value="InterPro"/>
</dbReference>
<dbReference type="EMBL" id="JAULJE010000007">
    <property type="protein sequence ID" value="KAK1341560.1"/>
    <property type="molecule type" value="Genomic_DNA"/>
</dbReference>
<evidence type="ECO:0008006" key="6">
    <source>
        <dbReference type="Google" id="ProtNLM"/>
    </source>
</evidence>
<dbReference type="AlphaFoldDB" id="A0AA40I225"/>
<sequence length="385" mass="41298">MVEGKDFVDANDYLMDQGDKGKLQRLLSDGSWKRFVAAANLSREEADALFSDLSQLKRLMAVGDQDKPSADGRHVESFMKEFPQVKQDLEEHKRKLYALAEEVDEVHRNCAIAKVAASSSGVLSGILTIAGVCLAPFTAGGSLVLSATGVGLGAAAAVTGATAGIVEYSKDASAKAEASRLVSTGSDTEVILAVVKHSTPQIDSLARKCNQSLQDIMKNARAFKVAKANPSLKARAKSFVRSGEISAKSEAKLQKAFGGTALAKTKEDRVNDLATAGIALIGDVFNLVEEAKRLQKGSKAQSAEELRQQAQELERRLEELTRIHESLQEAELERQRRCSTGPDPPTLTLFLTRSPILPPEERQGGCPLGDAGSLAMRAEARGHFP</sequence>